<comment type="caution">
    <text evidence="2">The sequence shown here is derived from an EMBL/GenBank/DDBJ whole genome shotgun (WGS) entry which is preliminary data.</text>
</comment>
<keyword evidence="3" id="KW-1185">Reference proteome</keyword>
<dbReference type="AlphaFoldDB" id="A0A8X6MUQ0"/>
<protein>
    <submittedName>
        <fullName evidence="2">Uncharacterized protein</fullName>
    </submittedName>
</protein>
<evidence type="ECO:0000313" key="2">
    <source>
        <dbReference type="EMBL" id="GFS79010.1"/>
    </source>
</evidence>
<organism evidence="2 3">
    <name type="scientific">Nephila pilipes</name>
    <name type="common">Giant wood spider</name>
    <name type="synonym">Nephila maculata</name>
    <dbReference type="NCBI Taxonomy" id="299642"/>
    <lineage>
        <taxon>Eukaryota</taxon>
        <taxon>Metazoa</taxon>
        <taxon>Ecdysozoa</taxon>
        <taxon>Arthropoda</taxon>
        <taxon>Chelicerata</taxon>
        <taxon>Arachnida</taxon>
        <taxon>Araneae</taxon>
        <taxon>Araneomorphae</taxon>
        <taxon>Entelegynae</taxon>
        <taxon>Araneoidea</taxon>
        <taxon>Nephilidae</taxon>
        <taxon>Nephila</taxon>
    </lineage>
</organism>
<dbReference type="OrthoDB" id="422540at2759"/>
<dbReference type="EMBL" id="BMAW01051163">
    <property type="protein sequence ID" value="GFS79010.1"/>
    <property type="molecule type" value="Genomic_DNA"/>
</dbReference>
<sequence>MEGLKAPTVKIIYGASIRIPDEFLCPIKQNADPATFVRRQRVKAASLSSSESTSRTKYNFHEQGFEHMQPYFSVDRLPEKRFATSIQGSYKFLPYQKNVPDLDAWKRSYSECRSTEACPKSWWTSQLSAQEGKGVPSTRRSPGRGTRKADKKF</sequence>
<name>A0A8X6MUQ0_NEPPI</name>
<feature type="region of interest" description="Disordered" evidence="1">
    <location>
        <begin position="126"/>
        <end position="153"/>
    </location>
</feature>
<dbReference type="Proteomes" id="UP000887013">
    <property type="component" value="Unassembled WGS sequence"/>
</dbReference>
<accession>A0A8X6MUQ0</accession>
<proteinExistence type="predicted"/>
<gene>
    <name evidence="2" type="ORF">NPIL_703851</name>
</gene>
<evidence type="ECO:0000256" key="1">
    <source>
        <dbReference type="SAM" id="MobiDB-lite"/>
    </source>
</evidence>
<feature type="compositionally biased region" description="Basic residues" evidence="1">
    <location>
        <begin position="141"/>
        <end position="153"/>
    </location>
</feature>
<reference evidence="2" key="1">
    <citation type="submission" date="2020-08" db="EMBL/GenBank/DDBJ databases">
        <title>Multicomponent nature underlies the extraordinary mechanical properties of spider dragline silk.</title>
        <authorList>
            <person name="Kono N."/>
            <person name="Nakamura H."/>
            <person name="Mori M."/>
            <person name="Yoshida Y."/>
            <person name="Ohtoshi R."/>
            <person name="Malay A.D."/>
            <person name="Moran D.A.P."/>
            <person name="Tomita M."/>
            <person name="Numata K."/>
            <person name="Arakawa K."/>
        </authorList>
    </citation>
    <scope>NUCLEOTIDE SEQUENCE</scope>
</reference>
<evidence type="ECO:0000313" key="3">
    <source>
        <dbReference type="Proteomes" id="UP000887013"/>
    </source>
</evidence>